<evidence type="ECO:0000256" key="7">
    <source>
        <dbReference type="PIRSR" id="PIRSR630616-2"/>
    </source>
</evidence>
<dbReference type="AlphaFoldDB" id="A0AAW1Q8K5"/>
<keyword evidence="5 7" id="KW-0067">ATP-binding</keyword>
<evidence type="ECO:0000256" key="3">
    <source>
        <dbReference type="ARBA" id="ARBA00022741"/>
    </source>
</evidence>
<dbReference type="GO" id="GO:0005524">
    <property type="term" value="F:ATP binding"/>
    <property type="evidence" value="ECO:0007669"/>
    <property type="project" value="UniProtKB-KW"/>
</dbReference>
<dbReference type="Pfam" id="PF00069">
    <property type="entry name" value="Pkinase"/>
    <property type="match status" value="1"/>
</dbReference>
<feature type="binding site" evidence="7">
    <location>
        <position position="88"/>
    </location>
    <ligand>
        <name>ATP</name>
        <dbReference type="ChEBI" id="CHEBI:30616"/>
    </ligand>
</feature>
<keyword evidence="12" id="KW-1185">Reference proteome</keyword>
<keyword evidence="1" id="KW-0723">Serine/threonine-protein kinase</keyword>
<dbReference type="InterPro" id="IPR000719">
    <property type="entry name" value="Prot_kinase_dom"/>
</dbReference>
<dbReference type="SUPFAM" id="SSF56112">
    <property type="entry name" value="Protein kinase-like (PK-like)"/>
    <property type="match status" value="1"/>
</dbReference>
<organism evidence="11 12">
    <name type="scientific">[Myrmecia] bisecta</name>
    <dbReference type="NCBI Taxonomy" id="41462"/>
    <lineage>
        <taxon>Eukaryota</taxon>
        <taxon>Viridiplantae</taxon>
        <taxon>Chlorophyta</taxon>
        <taxon>core chlorophytes</taxon>
        <taxon>Trebouxiophyceae</taxon>
        <taxon>Trebouxiales</taxon>
        <taxon>Trebouxiaceae</taxon>
        <taxon>Myrmecia</taxon>
    </lineage>
</organism>
<feature type="domain" description="Protein kinase" evidence="10">
    <location>
        <begin position="1"/>
        <end position="214"/>
    </location>
</feature>
<evidence type="ECO:0000256" key="6">
    <source>
        <dbReference type="PIRSR" id="PIRSR630616-1"/>
    </source>
</evidence>
<feature type="binding site" evidence="7">
    <location>
        <begin position="74"/>
        <end position="75"/>
    </location>
    <ligand>
        <name>ATP</name>
        <dbReference type="ChEBI" id="CHEBI:30616"/>
    </ligand>
</feature>
<dbReference type="InterPro" id="IPR030616">
    <property type="entry name" value="Aur-like"/>
</dbReference>
<name>A0AAW1Q8K5_9CHLO</name>
<dbReference type="EMBL" id="JALJOR010000004">
    <property type="protein sequence ID" value="KAK9818301.1"/>
    <property type="molecule type" value="Genomic_DNA"/>
</dbReference>
<dbReference type="PROSITE" id="PS50011">
    <property type="entry name" value="PROTEIN_KINASE_DOM"/>
    <property type="match status" value="1"/>
</dbReference>
<keyword evidence="3 7" id="KW-0547">Nucleotide-binding</keyword>
<evidence type="ECO:0000256" key="4">
    <source>
        <dbReference type="ARBA" id="ARBA00022777"/>
    </source>
</evidence>
<dbReference type="Proteomes" id="UP001489004">
    <property type="component" value="Unassembled WGS sequence"/>
</dbReference>
<protein>
    <recommendedName>
        <fullName evidence="10">Protein kinase domain-containing protein</fullName>
    </recommendedName>
</protein>
<feature type="region of interest" description="Disordered" evidence="9">
    <location>
        <begin position="357"/>
        <end position="379"/>
    </location>
</feature>
<sequence length="435" mass="46889">MDNEVSDLQPSSREDSGEAKCSFRPDDFQHQEPIGKGKDSVIYKAVCVKLGGKLVAVKVYTKLKLSSSKDIKLENIFIADDGRVKLGDFGLTMSMKQELAISPVGTVEYMAPEVVALPPVEMVTNGTIAVSSITPCSEKVDLWALGVTLYELLTGHLPFDGRDKAEIKKNILEGKLKPLPGSLSPQCISFITNMLAQSPADRLSAEELLQHPFVQLFFIASSPVSQLATAKLSDSATSLKQLKGHLSEQIKPVIRLVPVAAPGSPGAMASLPASFSARHQGGVQESSQPELLGPSRRERDSSSLIRAHHGYYADGSMSSASSITSVTSAIPHLDEPHTPQQRAPKKRLSLRRMFTAKKGAQMREIEASQSTSVEESARSTMGTSILQKVAGLFKGIVASPDSDTPTLTAANLQELLQQQQAPHLQQQQQQSQAVL</sequence>
<feature type="active site" description="Proton acceptor" evidence="6">
    <location>
        <position position="70"/>
    </location>
</feature>
<reference evidence="11 12" key="1">
    <citation type="journal article" date="2024" name="Nat. Commun.">
        <title>Phylogenomics reveals the evolutionary origins of lichenization in chlorophyte algae.</title>
        <authorList>
            <person name="Puginier C."/>
            <person name="Libourel C."/>
            <person name="Otte J."/>
            <person name="Skaloud P."/>
            <person name="Haon M."/>
            <person name="Grisel S."/>
            <person name="Petersen M."/>
            <person name="Berrin J.G."/>
            <person name="Delaux P.M."/>
            <person name="Dal Grande F."/>
            <person name="Keller J."/>
        </authorList>
    </citation>
    <scope>NUCLEOTIDE SEQUENCE [LARGE SCALE GENOMIC DNA]</scope>
    <source>
        <strain evidence="11 12">SAG 2043</strain>
    </source>
</reference>
<evidence type="ECO:0000256" key="8">
    <source>
        <dbReference type="PIRSR" id="PIRSR630616-3"/>
    </source>
</evidence>
<dbReference type="GO" id="GO:0004674">
    <property type="term" value="F:protein serine/threonine kinase activity"/>
    <property type="evidence" value="ECO:0007669"/>
    <property type="project" value="UniProtKB-KW"/>
</dbReference>
<proteinExistence type="predicted"/>
<evidence type="ECO:0000256" key="9">
    <source>
        <dbReference type="SAM" id="MobiDB-lite"/>
    </source>
</evidence>
<feature type="compositionally biased region" description="Polar residues" evidence="9">
    <location>
        <begin position="1"/>
        <end position="11"/>
    </location>
</feature>
<evidence type="ECO:0000256" key="5">
    <source>
        <dbReference type="ARBA" id="ARBA00022840"/>
    </source>
</evidence>
<feature type="compositionally biased region" description="Basic and acidic residues" evidence="9">
    <location>
        <begin position="12"/>
        <end position="32"/>
    </location>
</feature>
<feature type="region of interest" description="Disordered" evidence="9">
    <location>
        <begin position="1"/>
        <end position="32"/>
    </location>
</feature>
<dbReference type="Gene3D" id="1.10.510.10">
    <property type="entry name" value="Transferase(Phosphotransferase) domain 1"/>
    <property type="match status" value="1"/>
</dbReference>
<dbReference type="InterPro" id="IPR011009">
    <property type="entry name" value="Kinase-like_dom_sf"/>
</dbReference>
<accession>A0AAW1Q8K5</accession>
<evidence type="ECO:0000313" key="11">
    <source>
        <dbReference type="EMBL" id="KAK9818301.1"/>
    </source>
</evidence>
<dbReference type="SMART" id="SM00220">
    <property type="entry name" value="S_TKc"/>
    <property type="match status" value="1"/>
</dbReference>
<evidence type="ECO:0000313" key="12">
    <source>
        <dbReference type="Proteomes" id="UP001489004"/>
    </source>
</evidence>
<keyword evidence="4" id="KW-0418">Kinase</keyword>
<feature type="cross-link" description="Glycyl lysine isopeptide (Lys-Gly) (interchain with G-Cter in SUMO2)" evidence="8">
    <location>
        <position position="72"/>
    </location>
</feature>
<feature type="region of interest" description="Disordered" evidence="9">
    <location>
        <begin position="270"/>
        <end position="301"/>
    </location>
</feature>
<comment type="caution">
    <text evidence="11">The sequence shown here is derived from an EMBL/GenBank/DDBJ whole genome shotgun (WGS) entry which is preliminary data.</text>
</comment>
<feature type="compositionally biased region" description="Polar residues" evidence="9">
    <location>
        <begin position="367"/>
        <end position="379"/>
    </location>
</feature>
<dbReference type="PANTHER" id="PTHR24350">
    <property type="entry name" value="SERINE/THREONINE-PROTEIN KINASE IAL-RELATED"/>
    <property type="match status" value="1"/>
</dbReference>
<keyword evidence="2" id="KW-0808">Transferase</keyword>
<gene>
    <name evidence="11" type="ORF">WJX72_010298</name>
</gene>
<evidence type="ECO:0000256" key="2">
    <source>
        <dbReference type="ARBA" id="ARBA00022679"/>
    </source>
</evidence>
<evidence type="ECO:0000256" key="1">
    <source>
        <dbReference type="ARBA" id="ARBA00022527"/>
    </source>
</evidence>
<evidence type="ECO:0000259" key="10">
    <source>
        <dbReference type="PROSITE" id="PS50011"/>
    </source>
</evidence>